<dbReference type="AlphaFoldDB" id="A0AB38FRW6"/>
<organism evidence="1 2">
    <name type="scientific">Yokenella regensburgei</name>
    <dbReference type="NCBI Taxonomy" id="158877"/>
    <lineage>
        <taxon>Bacteria</taxon>
        <taxon>Pseudomonadati</taxon>
        <taxon>Pseudomonadota</taxon>
        <taxon>Gammaproteobacteria</taxon>
        <taxon>Enterobacterales</taxon>
        <taxon>Enterobacteriaceae</taxon>
        <taxon>Yokenella</taxon>
    </lineage>
</organism>
<dbReference type="RefSeq" id="WP_038258442.1">
    <property type="nucleotide sequence ID" value="NZ_JAQOLS010000020.1"/>
</dbReference>
<evidence type="ECO:0000313" key="1">
    <source>
        <dbReference type="EMBL" id="SQA60241.1"/>
    </source>
</evidence>
<evidence type="ECO:0000313" key="2">
    <source>
        <dbReference type="Proteomes" id="UP000251313"/>
    </source>
</evidence>
<name>A0AB38FRW6_9ENTR</name>
<dbReference type="InterPro" id="IPR013783">
    <property type="entry name" value="Ig-like_fold"/>
</dbReference>
<comment type="caution">
    <text evidence="1">The sequence shown here is derived from an EMBL/GenBank/DDBJ whole genome shotgun (WGS) entry which is preliminary data.</text>
</comment>
<gene>
    <name evidence="1" type="ORF">NCTC11967_00419</name>
</gene>
<sequence>MANMSVYPMELNMDSSGTAQIKVASKSDDIQFIRVTQKKILNPGTPLEKEVDVASWKEGGMVATPAKFALAAGSMRVVRLVSLTPPPVESTWRVYFEGVKQPDNILLEDKNRPTATAKLGVNVIWGALVHLAPQHPVVSLKINSLEGKIINDGTLRVPLKEIAVCHSGEQCRWFKEDATIYPDTNRKLKTLTSMKGDKYKFRYFNWLTKTSEEADLPVVN</sequence>
<dbReference type="EMBL" id="UAVL01000001">
    <property type="protein sequence ID" value="SQA60241.1"/>
    <property type="molecule type" value="Genomic_DNA"/>
</dbReference>
<reference evidence="1 2" key="1">
    <citation type="submission" date="2018-06" db="EMBL/GenBank/DDBJ databases">
        <authorList>
            <consortium name="Pathogen Informatics"/>
            <person name="Doyle S."/>
        </authorList>
    </citation>
    <scope>NUCLEOTIDE SEQUENCE [LARGE SCALE GENOMIC DNA]</scope>
    <source>
        <strain evidence="1 2">NCTC11967</strain>
    </source>
</reference>
<dbReference type="Gene3D" id="2.60.40.10">
    <property type="entry name" value="Immunoglobulins"/>
    <property type="match status" value="1"/>
</dbReference>
<protein>
    <submittedName>
        <fullName evidence="1">Fimbrial protein TcfA</fullName>
    </submittedName>
</protein>
<dbReference type="Proteomes" id="UP000251313">
    <property type="component" value="Unassembled WGS sequence"/>
</dbReference>
<accession>A0AB38FRW6</accession>
<proteinExistence type="predicted"/>